<proteinExistence type="predicted"/>
<accession>A0A316WPE1</accession>
<sequence length="221" mass="26150">MNTLITFTFFIFTFGPLYGQKKQCHCNKDTLMNNATVSCETRMLKNKAQLYWQYNCDKIWLTLETSKRKKITIDKVPVEYYGYIYRLGFHFVKEFNNSILFRSGCAANGPCIYTLIDKTRGKKIDEFGQLICIDTDIKDEKKYPFEFLVYADSNYKRIIIYYPDTKKVLKVPFDFEKNNVTAVIPEYQFDRMEVSGNILTLYYTTSEDKKLNLKINLKNKK</sequence>
<dbReference type="RefSeq" id="WP_109622138.1">
    <property type="nucleotide sequence ID" value="NZ_PPEI02000004.1"/>
</dbReference>
<name>A0A316WPE1_9FLAO</name>
<reference evidence="1" key="1">
    <citation type="submission" date="2018-04" db="EMBL/GenBank/DDBJ databases">
        <title>Draft Genome Sequences of Chryseobacterium lactis NCTC11390T isolated from milk, Chryseobacterium oncorhynchi 701B-08T from rainbow trout, and Chryseobacterium viscerum 687B-08T from diseased fish.</title>
        <authorList>
            <person name="Jeong J.-J."/>
            <person name="Lee Y.J."/>
            <person name="Pathiraja D."/>
            <person name="Park B."/>
            <person name="Choi I.-G."/>
            <person name="Kim K.D."/>
        </authorList>
    </citation>
    <scope>NUCLEOTIDE SEQUENCE [LARGE SCALE GENOMIC DNA]</scope>
    <source>
        <strain evidence="1">701B-08</strain>
    </source>
</reference>
<evidence type="ECO:0000313" key="2">
    <source>
        <dbReference type="Proteomes" id="UP000236182"/>
    </source>
</evidence>
<organism evidence="1 2">
    <name type="scientific">Chryseobacterium oncorhynchi</name>
    <dbReference type="NCBI Taxonomy" id="741074"/>
    <lineage>
        <taxon>Bacteria</taxon>
        <taxon>Pseudomonadati</taxon>
        <taxon>Bacteroidota</taxon>
        <taxon>Flavobacteriia</taxon>
        <taxon>Flavobacteriales</taxon>
        <taxon>Weeksellaceae</taxon>
        <taxon>Chryseobacterium group</taxon>
        <taxon>Chryseobacterium</taxon>
    </lineage>
</organism>
<evidence type="ECO:0000313" key="1">
    <source>
        <dbReference type="EMBL" id="PWN63294.1"/>
    </source>
</evidence>
<keyword evidence="2" id="KW-1185">Reference proteome</keyword>
<dbReference type="Proteomes" id="UP000236182">
    <property type="component" value="Unassembled WGS sequence"/>
</dbReference>
<protein>
    <submittedName>
        <fullName evidence="1">Uncharacterized protein</fullName>
    </submittedName>
</protein>
<gene>
    <name evidence="1" type="ORF">C1638_014595</name>
</gene>
<comment type="caution">
    <text evidence="1">The sequence shown here is derived from an EMBL/GenBank/DDBJ whole genome shotgun (WGS) entry which is preliminary data.</text>
</comment>
<dbReference type="OrthoDB" id="1344361at2"/>
<dbReference type="EMBL" id="PPEI02000004">
    <property type="protein sequence ID" value="PWN63294.1"/>
    <property type="molecule type" value="Genomic_DNA"/>
</dbReference>
<dbReference type="AlphaFoldDB" id="A0A316WPE1"/>